<evidence type="ECO:0000313" key="3">
    <source>
        <dbReference type="Proteomes" id="UP001202052"/>
    </source>
</evidence>
<proteinExistence type="predicted"/>
<dbReference type="PANTHER" id="PTHR43441">
    <property type="entry name" value="RIBOSOMAL-PROTEIN-SERINE ACETYLTRANSFERASE"/>
    <property type="match status" value="1"/>
</dbReference>
<protein>
    <submittedName>
        <fullName evidence="2">GNAT family N-acetyltransferase</fullName>
    </submittedName>
</protein>
<name>A0ABT0NTC4_9ACTN</name>
<dbReference type="Pfam" id="PF13302">
    <property type="entry name" value="Acetyltransf_3"/>
    <property type="match status" value="1"/>
</dbReference>
<keyword evidence="3" id="KW-1185">Reference proteome</keyword>
<dbReference type="PANTHER" id="PTHR43441:SF10">
    <property type="entry name" value="ACETYLTRANSFERASE"/>
    <property type="match status" value="1"/>
</dbReference>
<sequence>MISSTPAVVPAGRMSRSGQPVFRLAGDVELRPWRQDDAQTLVDASLDPDIQQWSRPGRDVSLQDARARIARWHERWTSEQAAIWAIARPGERPLGLIGWGDIDLRGGSAEILYWLLPAGRGGGVMTDAVVRLSRWAMDDLGLHRLRLTHSVANPASCRVATRTGFALEGTMRRALLHADGWHDEHLHARVRGDEWPGE</sequence>
<accession>A0ABT0NTC4</accession>
<evidence type="ECO:0000313" key="2">
    <source>
        <dbReference type="EMBL" id="MCL3994645.1"/>
    </source>
</evidence>
<gene>
    <name evidence="2" type="ORF">M4438_14120</name>
</gene>
<dbReference type="SUPFAM" id="SSF55729">
    <property type="entry name" value="Acyl-CoA N-acyltransferases (Nat)"/>
    <property type="match status" value="1"/>
</dbReference>
<dbReference type="Gene3D" id="3.40.630.30">
    <property type="match status" value="1"/>
</dbReference>
<dbReference type="InterPro" id="IPR016181">
    <property type="entry name" value="Acyl_CoA_acyltransferase"/>
</dbReference>
<dbReference type="PROSITE" id="PS51186">
    <property type="entry name" value="GNAT"/>
    <property type="match status" value="1"/>
</dbReference>
<reference evidence="2 3" key="1">
    <citation type="submission" date="2022-05" db="EMBL/GenBank/DDBJ databases">
        <title>Genome Resource of Streptomyces lavenduligriseus GA1-1, a Strain with Broad-Spectrum Antifungal Activity against Phytopathogenic Fungi.</title>
        <authorList>
            <person name="Qi D."/>
        </authorList>
    </citation>
    <scope>NUCLEOTIDE SEQUENCE [LARGE SCALE GENOMIC DNA]</scope>
    <source>
        <strain evidence="2 3">GA1-1</strain>
    </source>
</reference>
<dbReference type="Proteomes" id="UP001202052">
    <property type="component" value="Unassembled WGS sequence"/>
</dbReference>
<feature type="domain" description="N-acetyltransferase" evidence="1">
    <location>
        <begin position="28"/>
        <end position="193"/>
    </location>
</feature>
<dbReference type="InterPro" id="IPR000182">
    <property type="entry name" value="GNAT_dom"/>
</dbReference>
<dbReference type="InterPro" id="IPR051908">
    <property type="entry name" value="Ribosomal_N-acetyltransferase"/>
</dbReference>
<organism evidence="2 3">
    <name type="scientific">Streptomyces lavenduligriseus</name>
    <dbReference type="NCBI Taxonomy" id="67315"/>
    <lineage>
        <taxon>Bacteria</taxon>
        <taxon>Bacillati</taxon>
        <taxon>Actinomycetota</taxon>
        <taxon>Actinomycetes</taxon>
        <taxon>Kitasatosporales</taxon>
        <taxon>Streptomycetaceae</taxon>
        <taxon>Streptomyces</taxon>
    </lineage>
</organism>
<comment type="caution">
    <text evidence="2">The sequence shown here is derived from an EMBL/GenBank/DDBJ whole genome shotgun (WGS) entry which is preliminary data.</text>
</comment>
<dbReference type="EMBL" id="JAMCCK010000019">
    <property type="protein sequence ID" value="MCL3994645.1"/>
    <property type="molecule type" value="Genomic_DNA"/>
</dbReference>
<evidence type="ECO:0000259" key="1">
    <source>
        <dbReference type="PROSITE" id="PS51186"/>
    </source>
</evidence>